<keyword evidence="9" id="KW-0460">Magnesium</keyword>
<dbReference type="PANTHER" id="PTHR39573">
    <property type="entry name" value="STRESS RESPONSE KINASE A"/>
    <property type="match status" value="1"/>
</dbReference>
<dbReference type="GO" id="GO:0004674">
    <property type="term" value="F:protein serine/threonine kinase activity"/>
    <property type="evidence" value="ECO:0007669"/>
    <property type="project" value="UniProtKB-KW"/>
</dbReference>
<dbReference type="AlphaFoldDB" id="A0A972VYH1"/>
<evidence type="ECO:0000256" key="5">
    <source>
        <dbReference type="ARBA" id="ARBA00022723"/>
    </source>
</evidence>
<keyword evidence="1" id="KW-0963">Cytoplasm</keyword>
<dbReference type="InterPro" id="IPR032882">
    <property type="entry name" value="SrkA/RdoA"/>
</dbReference>
<dbReference type="NCBIfam" id="NF008738">
    <property type="entry name" value="PRK11768.1"/>
    <property type="match status" value="1"/>
</dbReference>
<keyword evidence="3" id="KW-0597">Phosphoprotein</keyword>
<gene>
    <name evidence="12" type="ORF">HQ497_04850</name>
</gene>
<dbReference type="EMBL" id="JABMOJ010000177">
    <property type="protein sequence ID" value="NQV64675.1"/>
    <property type="molecule type" value="Genomic_DNA"/>
</dbReference>
<dbReference type="GO" id="GO:0005524">
    <property type="term" value="F:ATP binding"/>
    <property type="evidence" value="ECO:0007669"/>
    <property type="project" value="UniProtKB-KW"/>
</dbReference>
<dbReference type="InterPro" id="IPR002575">
    <property type="entry name" value="Aminoglycoside_PTrfase"/>
</dbReference>
<evidence type="ECO:0000256" key="7">
    <source>
        <dbReference type="ARBA" id="ARBA00022777"/>
    </source>
</evidence>
<dbReference type="Proteomes" id="UP000754644">
    <property type="component" value="Unassembled WGS sequence"/>
</dbReference>
<comment type="caution">
    <text evidence="12">The sequence shown here is derived from an EMBL/GenBank/DDBJ whole genome shotgun (WGS) entry which is preliminary data.</text>
</comment>
<evidence type="ECO:0000256" key="8">
    <source>
        <dbReference type="ARBA" id="ARBA00022840"/>
    </source>
</evidence>
<sequence>GRIHAIGGEHTFELRPDISVQDYGHAARSFLIENDFIPAELRPAYDSVTEFLLKELDEIFESTPYMSIRLHGDCHMGNVLWRDEMPHFVDFDDARNGPAIQDLWMMLSGEREDQQQQVMRIIRGYRDFCHFNPAQLRLIEPLRTLRMMYHAAWIARRWDDPAFPMAFTFFNTERYWSEHILELREQWSKLSEPTLQLFD</sequence>
<keyword evidence="6" id="KW-0547">Nucleotide-binding</keyword>
<keyword evidence="10" id="KW-0346">Stress response</keyword>
<keyword evidence="7 12" id="KW-0418">Kinase</keyword>
<evidence type="ECO:0000313" key="13">
    <source>
        <dbReference type="Proteomes" id="UP000754644"/>
    </source>
</evidence>
<dbReference type="SUPFAM" id="SSF56112">
    <property type="entry name" value="Protein kinase-like (PK-like)"/>
    <property type="match status" value="1"/>
</dbReference>
<dbReference type="GO" id="GO:0046872">
    <property type="term" value="F:metal ion binding"/>
    <property type="evidence" value="ECO:0007669"/>
    <property type="project" value="UniProtKB-KW"/>
</dbReference>
<evidence type="ECO:0000256" key="2">
    <source>
        <dbReference type="ARBA" id="ARBA00022527"/>
    </source>
</evidence>
<evidence type="ECO:0000256" key="4">
    <source>
        <dbReference type="ARBA" id="ARBA00022679"/>
    </source>
</evidence>
<accession>A0A972VYH1</accession>
<dbReference type="EC" id="2.7.11.1" evidence="12"/>
<evidence type="ECO:0000256" key="3">
    <source>
        <dbReference type="ARBA" id="ARBA00022553"/>
    </source>
</evidence>
<protein>
    <submittedName>
        <fullName evidence="12">Serine/threonine protein kinase</fullName>
        <ecNumber evidence="12">2.7.11.1</ecNumber>
    </submittedName>
</protein>
<evidence type="ECO:0000256" key="1">
    <source>
        <dbReference type="ARBA" id="ARBA00022490"/>
    </source>
</evidence>
<dbReference type="GO" id="GO:0005737">
    <property type="term" value="C:cytoplasm"/>
    <property type="evidence" value="ECO:0007669"/>
    <property type="project" value="TreeGrafter"/>
</dbReference>
<keyword evidence="5" id="KW-0479">Metal-binding</keyword>
<dbReference type="InterPro" id="IPR011009">
    <property type="entry name" value="Kinase-like_dom_sf"/>
</dbReference>
<evidence type="ECO:0000259" key="11">
    <source>
        <dbReference type="Pfam" id="PF01636"/>
    </source>
</evidence>
<evidence type="ECO:0000256" key="6">
    <source>
        <dbReference type="ARBA" id="ARBA00022741"/>
    </source>
</evidence>
<feature type="non-terminal residue" evidence="12">
    <location>
        <position position="1"/>
    </location>
</feature>
<keyword evidence="2 12" id="KW-0723">Serine/threonine-protein kinase</keyword>
<keyword evidence="8" id="KW-0067">ATP-binding</keyword>
<dbReference type="PANTHER" id="PTHR39573:SF1">
    <property type="entry name" value="STRESS RESPONSE KINASE A"/>
    <property type="match status" value="1"/>
</dbReference>
<organism evidence="12 13">
    <name type="scientific">SAR86 cluster bacterium</name>
    <dbReference type="NCBI Taxonomy" id="2030880"/>
    <lineage>
        <taxon>Bacteria</taxon>
        <taxon>Pseudomonadati</taxon>
        <taxon>Pseudomonadota</taxon>
        <taxon>Gammaproteobacteria</taxon>
        <taxon>SAR86 cluster</taxon>
    </lineage>
</organism>
<dbReference type="Pfam" id="PF01636">
    <property type="entry name" value="APH"/>
    <property type="match status" value="1"/>
</dbReference>
<evidence type="ECO:0000256" key="9">
    <source>
        <dbReference type="ARBA" id="ARBA00022842"/>
    </source>
</evidence>
<dbReference type="Gene3D" id="1.20.1270.170">
    <property type="match status" value="1"/>
</dbReference>
<evidence type="ECO:0000313" key="12">
    <source>
        <dbReference type="EMBL" id="NQV64675.1"/>
    </source>
</evidence>
<keyword evidence="4 12" id="KW-0808">Transferase</keyword>
<proteinExistence type="predicted"/>
<feature type="domain" description="Aminoglycoside phosphotransferase" evidence="11">
    <location>
        <begin position="41"/>
        <end position="138"/>
    </location>
</feature>
<name>A0A972VYH1_9GAMM</name>
<reference evidence="12" key="1">
    <citation type="submission" date="2020-05" db="EMBL/GenBank/DDBJ databases">
        <title>Sulfur intermediates as new biogeochemical hubs in an aquatic model microbial ecosystem.</title>
        <authorList>
            <person name="Vigneron A."/>
        </authorList>
    </citation>
    <scope>NUCLEOTIDE SEQUENCE</scope>
    <source>
        <strain evidence="12">Bin.250</strain>
    </source>
</reference>
<evidence type="ECO:0000256" key="10">
    <source>
        <dbReference type="ARBA" id="ARBA00023016"/>
    </source>
</evidence>